<dbReference type="Gene3D" id="3.40.50.300">
    <property type="entry name" value="P-loop containing nucleotide triphosphate hydrolases"/>
    <property type="match status" value="1"/>
</dbReference>
<reference evidence="2" key="2">
    <citation type="journal article" date="2014" name="ISME J.">
        <title>Microbial stratification in low pH oxic and suboxic macroscopic growths along an acid mine drainage.</title>
        <authorList>
            <person name="Mendez-Garcia C."/>
            <person name="Mesa V."/>
            <person name="Sprenger R.R."/>
            <person name="Richter M."/>
            <person name="Diez M.S."/>
            <person name="Solano J."/>
            <person name="Bargiela R."/>
            <person name="Golyshina O.V."/>
            <person name="Manteca A."/>
            <person name="Ramos J.L."/>
            <person name="Gallego J.R."/>
            <person name="Llorente I."/>
            <person name="Martins Dos Santos V.A."/>
            <person name="Jensen O.N."/>
            <person name="Pelaez A.I."/>
            <person name="Sanchez J."/>
            <person name="Ferrer M."/>
        </authorList>
    </citation>
    <scope>NUCLEOTIDE SEQUENCE</scope>
</reference>
<feature type="domain" description="Thymidylate kinase-like" evidence="1">
    <location>
        <begin position="19"/>
        <end position="92"/>
    </location>
</feature>
<sequence length="142" mass="15484">MEGSLPPVYWGAIMAYIMVEGPEGAGKTEGAAWLVTTLKTAGFDVLPVHEPGDGTLGTLVRSTLSGIKRDHHESLKSYTRDGSEMERLIAHLTTETYNGPDVLDTIRSDYTNIKEMMRRDSAFDKLLSALTVAKGIDIEIVA</sequence>
<dbReference type="InterPro" id="IPR027417">
    <property type="entry name" value="P-loop_NTPase"/>
</dbReference>
<dbReference type="InterPro" id="IPR039430">
    <property type="entry name" value="Thymidylate_kin-like_dom"/>
</dbReference>
<dbReference type="Pfam" id="PF02223">
    <property type="entry name" value="Thymidylate_kin"/>
    <property type="match status" value="1"/>
</dbReference>
<keyword evidence="2" id="KW-0418">Kinase</keyword>
<dbReference type="EMBL" id="AUZZ01002226">
    <property type="protein sequence ID" value="EQD61177.1"/>
    <property type="molecule type" value="Genomic_DNA"/>
</dbReference>
<dbReference type="SUPFAM" id="SSF52540">
    <property type="entry name" value="P-loop containing nucleoside triphosphate hydrolases"/>
    <property type="match status" value="1"/>
</dbReference>
<evidence type="ECO:0000259" key="1">
    <source>
        <dbReference type="Pfam" id="PF02223"/>
    </source>
</evidence>
<dbReference type="AlphaFoldDB" id="T1AUM2"/>
<gene>
    <name evidence="2" type="ORF">B2A_03324</name>
</gene>
<organism evidence="2">
    <name type="scientific">mine drainage metagenome</name>
    <dbReference type="NCBI Taxonomy" id="410659"/>
    <lineage>
        <taxon>unclassified sequences</taxon>
        <taxon>metagenomes</taxon>
        <taxon>ecological metagenomes</taxon>
    </lineage>
</organism>
<comment type="caution">
    <text evidence="2">The sequence shown here is derived from an EMBL/GenBank/DDBJ whole genome shotgun (WGS) entry which is preliminary data.</text>
</comment>
<accession>T1AUM2</accession>
<evidence type="ECO:0000313" key="2">
    <source>
        <dbReference type="EMBL" id="EQD61177.1"/>
    </source>
</evidence>
<name>T1AUM2_9ZZZZ</name>
<protein>
    <submittedName>
        <fullName evidence="2">Thymidylate kinase-like protein</fullName>
        <ecNumber evidence="2">2.7.4.-</ecNumber>
    </submittedName>
</protein>
<feature type="non-terminal residue" evidence="2">
    <location>
        <position position="142"/>
    </location>
</feature>
<dbReference type="EC" id="2.7.4.-" evidence="2"/>
<keyword evidence="2" id="KW-0808">Transferase</keyword>
<proteinExistence type="predicted"/>
<reference evidence="2" key="1">
    <citation type="submission" date="2013-08" db="EMBL/GenBank/DDBJ databases">
        <authorList>
            <person name="Mendez C."/>
            <person name="Richter M."/>
            <person name="Ferrer M."/>
            <person name="Sanchez J."/>
        </authorList>
    </citation>
    <scope>NUCLEOTIDE SEQUENCE</scope>
</reference>
<dbReference type="GO" id="GO:0016301">
    <property type="term" value="F:kinase activity"/>
    <property type="evidence" value="ECO:0007669"/>
    <property type="project" value="UniProtKB-KW"/>
</dbReference>